<evidence type="ECO:0000256" key="1">
    <source>
        <dbReference type="SAM" id="MobiDB-lite"/>
    </source>
</evidence>
<dbReference type="HOGENOM" id="CLU_1716754_0_0_1"/>
<dbReference type="EnsemblProtists" id="HpaT813007">
    <property type="protein sequence ID" value="HpaP813007"/>
    <property type="gene ID" value="HpaG813007"/>
</dbReference>
<feature type="compositionally biased region" description="Basic and acidic residues" evidence="1">
    <location>
        <begin position="19"/>
        <end position="47"/>
    </location>
</feature>
<keyword evidence="3" id="KW-1185">Reference proteome</keyword>
<reference evidence="3" key="1">
    <citation type="journal article" date="2010" name="Science">
        <title>Signatures of adaptation to obligate biotrophy in the Hyaloperonospora arabidopsidis genome.</title>
        <authorList>
            <person name="Baxter L."/>
            <person name="Tripathy S."/>
            <person name="Ishaque N."/>
            <person name="Boot N."/>
            <person name="Cabral A."/>
            <person name="Kemen E."/>
            <person name="Thines M."/>
            <person name="Ah-Fong A."/>
            <person name="Anderson R."/>
            <person name="Badejoko W."/>
            <person name="Bittner-Eddy P."/>
            <person name="Boore J.L."/>
            <person name="Chibucos M.C."/>
            <person name="Coates M."/>
            <person name="Dehal P."/>
            <person name="Delehaunty K."/>
            <person name="Dong S."/>
            <person name="Downton P."/>
            <person name="Dumas B."/>
            <person name="Fabro G."/>
            <person name="Fronick C."/>
            <person name="Fuerstenberg S.I."/>
            <person name="Fulton L."/>
            <person name="Gaulin E."/>
            <person name="Govers F."/>
            <person name="Hughes L."/>
            <person name="Humphray S."/>
            <person name="Jiang R.H."/>
            <person name="Judelson H."/>
            <person name="Kamoun S."/>
            <person name="Kyung K."/>
            <person name="Meijer H."/>
            <person name="Minx P."/>
            <person name="Morris P."/>
            <person name="Nelson J."/>
            <person name="Phuntumart V."/>
            <person name="Qutob D."/>
            <person name="Rehmany A."/>
            <person name="Rougon-Cardoso A."/>
            <person name="Ryden P."/>
            <person name="Torto-Alalibo T."/>
            <person name="Studholme D."/>
            <person name="Wang Y."/>
            <person name="Win J."/>
            <person name="Wood J."/>
            <person name="Clifton S.W."/>
            <person name="Rogers J."/>
            <person name="Van den Ackerveken G."/>
            <person name="Jones J.D."/>
            <person name="McDowell J.M."/>
            <person name="Beynon J."/>
            <person name="Tyler B.M."/>
        </authorList>
    </citation>
    <scope>NUCLEOTIDE SEQUENCE [LARGE SCALE GENOMIC DNA]</scope>
    <source>
        <strain evidence="3">Emoy2</strain>
    </source>
</reference>
<dbReference type="VEuPathDB" id="FungiDB:HpaG813007"/>
<sequence length="153" mass="18052">MDPKKKVDRRRVCITTTSDQEKQDKDHRTWQKNTGERDGDDRGGRSKECIHFESTRHDDRGCWKRLTCQKCGEVRSKAIMNSEAIRTKGQGYTFNQRAPKRRSHERGQTLGEDGPAKPIKEKTVARVPVKRYRKKRTTNFHWCIRFPRVDRVP</sequence>
<dbReference type="EMBL" id="JH598103">
    <property type="status" value="NOT_ANNOTATED_CDS"/>
    <property type="molecule type" value="Genomic_DNA"/>
</dbReference>
<dbReference type="InParanoid" id="M4C1Q6"/>
<evidence type="ECO:0000313" key="3">
    <source>
        <dbReference type="Proteomes" id="UP000011713"/>
    </source>
</evidence>
<name>M4C1Q6_HYAAE</name>
<proteinExistence type="predicted"/>
<accession>M4C1Q6</accession>
<organism evidence="2 3">
    <name type="scientific">Hyaloperonospora arabidopsidis (strain Emoy2)</name>
    <name type="common">Downy mildew agent</name>
    <name type="synonym">Peronospora arabidopsidis</name>
    <dbReference type="NCBI Taxonomy" id="559515"/>
    <lineage>
        <taxon>Eukaryota</taxon>
        <taxon>Sar</taxon>
        <taxon>Stramenopiles</taxon>
        <taxon>Oomycota</taxon>
        <taxon>Peronosporomycetes</taxon>
        <taxon>Peronosporales</taxon>
        <taxon>Peronosporaceae</taxon>
        <taxon>Hyaloperonospora</taxon>
    </lineage>
</organism>
<feature type="region of interest" description="Disordered" evidence="1">
    <location>
        <begin position="87"/>
        <end position="119"/>
    </location>
</feature>
<protein>
    <submittedName>
        <fullName evidence="2">Uncharacterized protein</fullName>
    </submittedName>
</protein>
<dbReference type="AlphaFoldDB" id="M4C1Q6"/>
<feature type="region of interest" description="Disordered" evidence="1">
    <location>
        <begin position="1"/>
        <end position="47"/>
    </location>
</feature>
<dbReference type="Proteomes" id="UP000011713">
    <property type="component" value="Unassembled WGS sequence"/>
</dbReference>
<evidence type="ECO:0000313" key="2">
    <source>
        <dbReference type="EnsemblProtists" id="HpaP813007"/>
    </source>
</evidence>
<reference evidence="2" key="2">
    <citation type="submission" date="2015-06" db="UniProtKB">
        <authorList>
            <consortium name="EnsemblProtists"/>
        </authorList>
    </citation>
    <scope>IDENTIFICATION</scope>
    <source>
        <strain evidence="2">Emoy2</strain>
    </source>
</reference>